<proteinExistence type="predicted"/>
<dbReference type="EMBL" id="JBHSNP010000025">
    <property type="protein sequence ID" value="MFC5603799.1"/>
    <property type="molecule type" value="Genomic_DNA"/>
</dbReference>
<keyword evidence="3" id="KW-1185">Reference proteome</keyword>
<evidence type="ECO:0000313" key="2">
    <source>
        <dbReference type="EMBL" id="MFC5603799.1"/>
    </source>
</evidence>
<evidence type="ECO:0000256" key="1">
    <source>
        <dbReference type="SAM" id="SignalP"/>
    </source>
</evidence>
<gene>
    <name evidence="2" type="ORF">ACFPTP_11260</name>
</gene>
<sequence length="109" mass="12367">MKNFLIALGFLLSVPAAAAQTPTLTPAQQLNPAYAKWGMLAVKETQQKYPNARLVDYLHLGSETKDDTTTEKFKLWLKDDRHEFGVIIHVTFTTKTGDLIKIDFQETDR</sequence>
<comment type="caution">
    <text evidence="2">The sequence shown here is derived from an EMBL/GenBank/DDBJ whole genome shotgun (WGS) entry which is preliminary data.</text>
</comment>
<dbReference type="Gene3D" id="3.10.450.390">
    <property type="entry name" value="Protein of unknown function DUF3889"/>
    <property type="match status" value="1"/>
</dbReference>
<accession>A0ABW0TZR9</accession>
<dbReference type="InterPro" id="IPR024987">
    <property type="entry name" value="DUF3889"/>
</dbReference>
<organism evidence="2 3">
    <name type="scientific">Sporosarcina koreensis</name>
    <dbReference type="NCBI Taxonomy" id="334735"/>
    <lineage>
        <taxon>Bacteria</taxon>
        <taxon>Bacillati</taxon>
        <taxon>Bacillota</taxon>
        <taxon>Bacilli</taxon>
        <taxon>Bacillales</taxon>
        <taxon>Caryophanaceae</taxon>
        <taxon>Sporosarcina</taxon>
    </lineage>
</organism>
<feature type="signal peptide" evidence="1">
    <location>
        <begin position="1"/>
        <end position="18"/>
    </location>
</feature>
<reference evidence="3" key="1">
    <citation type="journal article" date="2019" name="Int. J. Syst. Evol. Microbiol.">
        <title>The Global Catalogue of Microorganisms (GCM) 10K type strain sequencing project: providing services to taxonomists for standard genome sequencing and annotation.</title>
        <authorList>
            <consortium name="The Broad Institute Genomics Platform"/>
            <consortium name="The Broad Institute Genome Sequencing Center for Infectious Disease"/>
            <person name="Wu L."/>
            <person name="Ma J."/>
        </authorList>
    </citation>
    <scope>NUCLEOTIDE SEQUENCE [LARGE SCALE GENOMIC DNA]</scope>
    <source>
        <strain evidence="3">KACC 11299</strain>
    </source>
</reference>
<evidence type="ECO:0000313" key="3">
    <source>
        <dbReference type="Proteomes" id="UP001596071"/>
    </source>
</evidence>
<protein>
    <submittedName>
        <fullName evidence="2">DUF3889 domain-containing protein</fullName>
    </submittedName>
</protein>
<dbReference type="Pfam" id="PF13028">
    <property type="entry name" value="DUF3889"/>
    <property type="match status" value="1"/>
</dbReference>
<name>A0ABW0TZR9_9BACL</name>
<dbReference type="RefSeq" id="WP_381444865.1">
    <property type="nucleotide sequence ID" value="NZ_JBHSNP010000025.1"/>
</dbReference>
<keyword evidence="1" id="KW-0732">Signal</keyword>
<dbReference type="Proteomes" id="UP001596071">
    <property type="component" value="Unassembled WGS sequence"/>
</dbReference>
<feature type="chain" id="PRO_5046478480" evidence="1">
    <location>
        <begin position="19"/>
        <end position="109"/>
    </location>
</feature>